<dbReference type="EC" id="2.4.-.-" evidence="2"/>
<dbReference type="Gene3D" id="3.90.550.10">
    <property type="entry name" value="Spore Coat Polysaccharide Biosynthesis Protein SpsA, Chain A"/>
    <property type="match status" value="1"/>
</dbReference>
<dbReference type="GO" id="GO:0016757">
    <property type="term" value="F:glycosyltransferase activity"/>
    <property type="evidence" value="ECO:0007669"/>
    <property type="project" value="UniProtKB-KW"/>
</dbReference>
<gene>
    <name evidence="2" type="ORF">QNI22_26985</name>
</gene>
<feature type="domain" description="Glycosyltransferase 2-like" evidence="1">
    <location>
        <begin position="4"/>
        <end position="141"/>
    </location>
</feature>
<dbReference type="InterPro" id="IPR001173">
    <property type="entry name" value="Glyco_trans_2-like"/>
</dbReference>
<comment type="caution">
    <text evidence="2">The sequence shown here is derived from an EMBL/GenBank/DDBJ whole genome shotgun (WGS) entry which is preliminary data.</text>
</comment>
<dbReference type="RefSeq" id="WP_314515507.1">
    <property type="nucleotide sequence ID" value="NZ_JASJOU010000011.1"/>
</dbReference>
<dbReference type="AlphaFoldDB" id="A0AAE3RAE8"/>
<dbReference type="PANTHER" id="PTHR10859">
    <property type="entry name" value="GLYCOSYL TRANSFERASE"/>
    <property type="match status" value="1"/>
</dbReference>
<name>A0AAE3RAE8_9BACT</name>
<dbReference type="Pfam" id="PF00535">
    <property type="entry name" value="Glycos_transf_2"/>
    <property type="match status" value="1"/>
</dbReference>
<dbReference type="Proteomes" id="UP001232063">
    <property type="component" value="Unassembled WGS sequence"/>
</dbReference>
<evidence type="ECO:0000259" key="1">
    <source>
        <dbReference type="Pfam" id="PF00535"/>
    </source>
</evidence>
<protein>
    <submittedName>
        <fullName evidence="2">Glycosyltransferase</fullName>
        <ecNumber evidence="2">2.4.-.-</ecNumber>
    </submittedName>
</protein>
<dbReference type="PANTHER" id="PTHR10859:SF91">
    <property type="entry name" value="DOLICHYL-PHOSPHATE BETA-GLUCOSYLTRANSFERASE"/>
    <property type="match status" value="1"/>
</dbReference>
<dbReference type="InterPro" id="IPR029044">
    <property type="entry name" value="Nucleotide-diphossugar_trans"/>
</dbReference>
<dbReference type="SUPFAM" id="SSF53448">
    <property type="entry name" value="Nucleotide-diphospho-sugar transferases"/>
    <property type="match status" value="1"/>
</dbReference>
<keyword evidence="2" id="KW-0328">Glycosyltransferase</keyword>
<evidence type="ECO:0000313" key="3">
    <source>
        <dbReference type="Proteomes" id="UP001232063"/>
    </source>
</evidence>
<proteinExistence type="predicted"/>
<organism evidence="2 3">
    <name type="scientific">Xanthocytophaga agilis</name>
    <dbReference type="NCBI Taxonomy" id="3048010"/>
    <lineage>
        <taxon>Bacteria</taxon>
        <taxon>Pseudomonadati</taxon>
        <taxon>Bacteroidota</taxon>
        <taxon>Cytophagia</taxon>
        <taxon>Cytophagales</taxon>
        <taxon>Rhodocytophagaceae</taxon>
        <taxon>Xanthocytophaga</taxon>
    </lineage>
</organism>
<dbReference type="GO" id="GO:0006487">
    <property type="term" value="P:protein N-linked glycosylation"/>
    <property type="evidence" value="ECO:0007669"/>
    <property type="project" value="TreeGrafter"/>
</dbReference>
<sequence>MIGIVIPCYNEASRLKVTEFVQFNKEHMDYVLCFVNDGSKDNTLQQLETLKKACRYPERIEIVTLSQNSGKAEAVRTGINNLLNMVNIQYIGYLDADLSTSLEEYTYVVDYLSNNSVFSIVCGSRIKRMGADISRETYRHYIGRFIATLISTILRMPFYDTQCGAKVFTRNLAEFCFSKPFVSKWLFDVEIFLRMKIHYGAANVQQLIYEYPLQRWIHADGSKIGLKDVFYTPLQLLHISNHYNLFKRYKVEKSLNSKRSEESI</sequence>
<keyword evidence="2" id="KW-0808">Transferase</keyword>
<keyword evidence="3" id="KW-1185">Reference proteome</keyword>
<reference evidence="2" key="1">
    <citation type="submission" date="2023-05" db="EMBL/GenBank/DDBJ databases">
        <authorList>
            <person name="Zhang X."/>
        </authorList>
    </citation>
    <scope>NUCLEOTIDE SEQUENCE</scope>
    <source>
        <strain evidence="2">BD1B2-1</strain>
    </source>
</reference>
<accession>A0AAE3RAE8</accession>
<dbReference type="EMBL" id="JASJOU010000011">
    <property type="protein sequence ID" value="MDJ1504334.1"/>
    <property type="molecule type" value="Genomic_DNA"/>
</dbReference>
<evidence type="ECO:0000313" key="2">
    <source>
        <dbReference type="EMBL" id="MDJ1504334.1"/>
    </source>
</evidence>